<evidence type="ECO:0000313" key="3">
    <source>
        <dbReference type="Proteomes" id="UP000251197"/>
    </source>
</evidence>
<feature type="transmembrane region" description="Helical" evidence="1">
    <location>
        <begin position="13"/>
        <end position="34"/>
    </location>
</feature>
<protein>
    <submittedName>
        <fullName evidence="2">Putative voltage-gated ClC-type chloride channel ClcB</fullName>
    </submittedName>
</protein>
<organism evidence="2 3">
    <name type="scientific">Cedecea neteri</name>
    <dbReference type="NCBI Taxonomy" id="158822"/>
    <lineage>
        <taxon>Bacteria</taxon>
        <taxon>Pseudomonadati</taxon>
        <taxon>Pseudomonadota</taxon>
        <taxon>Gammaproteobacteria</taxon>
        <taxon>Enterobacterales</taxon>
        <taxon>Enterobacteriaceae</taxon>
        <taxon>Cedecea</taxon>
    </lineage>
</organism>
<proteinExistence type="predicted"/>
<sequence>MHRLHAFPDIREMLRRLVIAVFIGLASALVVWLFRQAMYLLENAFLGDHGGSLVCGGIRARPHGDAC</sequence>
<gene>
    <name evidence="2" type="ORF">NCTC12120_06438</name>
</gene>
<dbReference type="Proteomes" id="UP000251197">
    <property type="component" value="Unassembled WGS sequence"/>
</dbReference>
<dbReference type="EMBL" id="UAVU01000010">
    <property type="protein sequence ID" value="SQC93324.1"/>
    <property type="molecule type" value="Genomic_DNA"/>
</dbReference>
<evidence type="ECO:0000313" key="2">
    <source>
        <dbReference type="EMBL" id="SQC93324.1"/>
    </source>
</evidence>
<reference evidence="2 3" key="1">
    <citation type="submission" date="2018-06" db="EMBL/GenBank/DDBJ databases">
        <authorList>
            <consortium name="Pathogen Informatics"/>
            <person name="Doyle S."/>
        </authorList>
    </citation>
    <scope>NUCLEOTIDE SEQUENCE [LARGE SCALE GENOMIC DNA]</scope>
    <source>
        <strain evidence="2 3">NCTC12120</strain>
    </source>
</reference>
<dbReference type="AlphaFoldDB" id="A0A2X3JEH2"/>
<evidence type="ECO:0000256" key="1">
    <source>
        <dbReference type="SAM" id="Phobius"/>
    </source>
</evidence>
<accession>A0A2X3JEH2</accession>
<keyword evidence="1" id="KW-1133">Transmembrane helix</keyword>
<keyword evidence="1" id="KW-0472">Membrane</keyword>
<name>A0A2X3JEH2_9ENTR</name>
<keyword evidence="1" id="KW-0812">Transmembrane</keyword>